<name>A0A545TI78_9GAMM</name>
<evidence type="ECO:0000313" key="2">
    <source>
        <dbReference type="Proteomes" id="UP000317839"/>
    </source>
</evidence>
<dbReference type="OrthoDB" id="5395931at2"/>
<dbReference type="RefSeq" id="WP_142888297.1">
    <property type="nucleotide sequence ID" value="NZ_VIKR01000001.1"/>
</dbReference>
<dbReference type="AlphaFoldDB" id="A0A545TI78"/>
<dbReference type="EMBL" id="VIKR01000001">
    <property type="protein sequence ID" value="TQV76937.1"/>
    <property type="molecule type" value="Genomic_DNA"/>
</dbReference>
<gene>
    <name evidence="1" type="ORF">FLL45_03005</name>
</gene>
<sequence>MRKKYFIYWPALVLMLITFSVLSENKADKNQIVQQEALETLRGISMGIQSLKDDVVTLNKDLRLMEEKLLFPSSTKYSVFVSMNSGLFFTLESVKLKIDGRLVATHIYSDKQREALARGGIHKLYITNLNQGKHTATAFFTGLGPNGRAYKLAKSLDFEKTDSGEYLELAVRDDGQAQEPVVFIKQW</sequence>
<protein>
    <submittedName>
        <fullName evidence="1">AraC family transcriptional regulator</fullName>
    </submittedName>
</protein>
<proteinExistence type="predicted"/>
<accession>A0A545TI78</accession>
<dbReference type="Proteomes" id="UP000317839">
    <property type="component" value="Unassembled WGS sequence"/>
</dbReference>
<evidence type="ECO:0000313" key="1">
    <source>
        <dbReference type="EMBL" id="TQV76937.1"/>
    </source>
</evidence>
<reference evidence="1 2" key="1">
    <citation type="submission" date="2019-06" db="EMBL/GenBank/DDBJ databases">
        <title>Draft genome of Aliikangiella marina GYP-15.</title>
        <authorList>
            <person name="Wang G."/>
        </authorList>
    </citation>
    <scope>NUCLEOTIDE SEQUENCE [LARGE SCALE GENOMIC DNA]</scope>
    <source>
        <strain evidence="1 2">GYP-15</strain>
    </source>
</reference>
<keyword evidence="2" id="KW-1185">Reference proteome</keyword>
<comment type="caution">
    <text evidence="1">The sequence shown here is derived from an EMBL/GenBank/DDBJ whole genome shotgun (WGS) entry which is preliminary data.</text>
</comment>
<organism evidence="1 2">
    <name type="scientific">Aliikangiella marina</name>
    <dbReference type="NCBI Taxonomy" id="1712262"/>
    <lineage>
        <taxon>Bacteria</taxon>
        <taxon>Pseudomonadati</taxon>
        <taxon>Pseudomonadota</taxon>
        <taxon>Gammaproteobacteria</taxon>
        <taxon>Oceanospirillales</taxon>
        <taxon>Pleioneaceae</taxon>
        <taxon>Aliikangiella</taxon>
    </lineage>
</organism>